<dbReference type="RefSeq" id="WP_233730768.1">
    <property type="nucleotide sequence ID" value="NZ_JAJVCN010000003.1"/>
</dbReference>
<dbReference type="EMBL" id="JAJVCN010000003">
    <property type="protein sequence ID" value="MCE7009343.1"/>
    <property type="molecule type" value="Genomic_DNA"/>
</dbReference>
<accession>A0ABS8ZQ76</accession>
<comment type="caution">
    <text evidence="1">The sequence shown here is derived from an EMBL/GenBank/DDBJ whole genome shotgun (WGS) entry which is preliminary data.</text>
</comment>
<gene>
    <name evidence="1" type="ORF">LWC34_42000</name>
</gene>
<dbReference type="InterPro" id="IPR001646">
    <property type="entry name" value="5peptide_repeat"/>
</dbReference>
<dbReference type="SUPFAM" id="SSF141571">
    <property type="entry name" value="Pentapeptide repeat-like"/>
    <property type="match status" value="1"/>
</dbReference>
<evidence type="ECO:0000313" key="2">
    <source>
        <dbReference type="Proteomes" id="UP001521150"/>
    </source>
</evidence>
<reference evidence="1 2" key="1">
    <citation type="submission" date="2021-12" db="EMBL/GenBank/DDBJ databases">
        <title>Genome sequence of Kibdelosporangium philippinense ATCC 49844.</title>
        <authorList>
            <person name="Fedorov E.A."/>
            <person name="Omeragic M."/>
            <person name="Shalygina K.F."/>
            <person name="Maclea K.S."/>
        </authorList>
    </citation>
    <scope>NUCLEOTIDE SEQUENCE [LARGE SCALE GENOMIC DNA]</scope>
    <source>
        <strain evidence="1 2">ATCC 49844</strain>
    </source>
</reference>
<dbReference type="Proteomes" id="UP001521150">
    <property type="component" value="Unassembled WGS sequence"/>
</dbReference>
<proteinExistence type="predicted"/>
<dbReference type="PANTHER" id="PTHR14136:SF17">
    <property type="entry name" value="BTB_POZ DOMAIN-CONTAINING PROTEIN KCTD9"/>
    <property type="match status" value="1"/>
</dbReference>
<dbReference type="PANTHER" id="PTHR14136">
    <property type="entry name" value="BTB_POZ DOMAIN-CONTAINING PROTEIN KCTD9"/>
    <property type="match status" value="1"/>
</dbReference>
<evidence type="ECO:0000313" key="1">
    <source>
        <dbReference type="EMBL" id="MCE7009343.1"/>
    </source>
</evidence>
<name>A0ABS8ZQ76_9PSEU</name>
<dbReference type="Pfam" id="PF00805">
    <property type="entry name" value="Pentapeptide"/>
    <property type="match status" value="1"/>
</dbReference>
<keyword evidence="2" id="KW-1185">Reference proteome</keyword>
<organism evidence="1 2">
    <name type="scientific">Kibdelosporangium philippinense</name>
    <dbReference type="NCBI Taxonomy" id="211113"/>
    <lineage>
        <taxon>Bacteria</taxon>
        <taxon>Bacillati</taxon>
        <taxon>Actinomycetota</taxon>
        <taxon>Actinomycetes</taxon>
        <taxon>Pseudonocardiales</taxon>
        <taxon>Pseudonocardiaceae</taxon>
        <taxon>Kibdelosporangium</taxon>
    </lineage>
</organism>
<dbReference type="InterPro" id="IPR051082">
    <property type="entry name" value="Pentapeptide-BTB/POZ_domain"/>
</dbReference>
<dbReference type="Gene3D" id="2.160.20.80">
    <property type="entry name" value="E3 ubiquitin-protein ligase SopA"/>
    <property type="match status" value="1"/>
</dbReference>
<protein>
    <submittedName>
        <fullName evidence="1">Pentapeptide repeat-containing protein</fullName>
    </submittedName>
</protein>
<sequence length="358" mass="39107">MLASALIIASVGWGATSWLLEQAELAKDPAASRVEAIKTGLSIAAATGGVFALLLAVRRQWHQEVSSADTTNDAIERRITELYTKAVEQVGSGKAAVRLAGLHGLERLGQGNESQREAVVSVLCAYLRMPYSEPGHLERDASREDRVWHEDQVHEKQVRSTAQRILARHLRTTSIDPKYGWGWQPVDLANAHLMEANFAGCYLRSANLAGADCSAANFTGATLTDAILRGGSFSDTNFEQANLAGADLTGANFRTANFRMSDLTEAKLNIAEFGDADFYFTGLKNSDLSGANFGRSHPKDPEDMGTKFVHAAFAGAWWSEYTRWPPDMAEHIATLKDLSVREADGRYRFRENVDDGPG</sequence>